<dbReference type="PROSITE" id="PS51257">
    <property type="entry name" value="PROKAR_LIPOPROTEIN"/>
    <property type="match status" value="1"/>
</dbReference>
<reference evidence="4" key="2">
    <citation type="submission" date="2021-09" db="EMBL/GenBank/DDBJ databases">
        <authorList>
            <person name="Gilroy R."/>
        </authorList>
    </citation>
    <scope>NUCLEOTIDE SEQUENCE</scope>
    <source>
        <strain evidence="4">ChiGjej5B5-22894</strain>
    </source>
</reference>
<feature type="signal peptide" evidence="2">
    <location>
        <begin position="1"/>
        <end position="21"/>
    </location>
</feature>
<dbReference type="Proteomes" id="UP000742460">
    <property type="component" value="Unassembled WGS sequence"/>
</dbReference>
<accession>A0A921SVW1</accession>
<dbReference type="PROSITE" id="PS51318">
    <property type="entry name" value="TAT"/>
    <property type="match status" value="1"/>
</dbReference>
<dbReference type="InterPro" id="IPR025442">
    <property type="entry name" value="DUF4185"/>
</dbReference>
<sequence>MTRSRFLHGAAALTGAGALGAAAGCTPDEPGGAPAPEETTSPGPDVGPVPEDACPRVERMAPVTGPGITTRFRMEATDLGAPALTPDGRILFIFGDTFEEAVVGGGFWRSPVGLYADPDAPLDDGIRWIGAVGGEAAEQLVPYEHDDAPVSTILPGDVLTVGETMHLWMMVNHGFGTVAGTEIWTSSDSGESWERTAEMFAGDHLDGFLQQCTWCAHPTDGYVYLLTTGFQRDKGVILSRVPAEFLLDPGAYEVFSGDGTWGGEPLTVLEGSIGEMCLRIVDGTWVLTYFDAGNYRADILAADSPEQLADARPRTLLHGGEWGNEAHDVVAQLYGPYIVPGSTLEVMHLVCSQWHTGPDWPYHVEQFRIEDPLGRGCAD</sequence>
<dbReference type="AlphaFoldDB" id="A0A921SVW1"/>
<dbReference type="EMBL" id="DYUE01000048">
    <property type="protein sequence ID" value="HJG90425.1"/>
    <property type="molecule type" value="Genomic_DNA"/>
</dbReference>
<keyword evidence="2" id="KW-0732">Signal</keyword>
<dbReference type="InterPro" id="IPR006311">
    <property type="entry name" value="TAT_signal"/>
</dbReference>
<feature type="chain" id="PRO_5039131389" evidence="2">
    <location>
        <begin position="22"/>
        <end position="379"/>
    </location>
</feature>
<evidence type="ECO:0000259" key="3">
    <source>
        <dbReference type="Pfam" id="PF13810"/>
    </source>
</evidence>
<evidence type="ECO:0000313" key="4">
    <source>
        <dbReference type="EMBL" id="HJG90425.1"/>
    </source>
</evidence>
<gene>
    <name evidence="4" type="ORF">K8V81_01740</name>
</gene>
<name>A0A921SVW1_9MICO</name>
<protein>
    <submittedName>
        <fullName evidence="4">DUF4185 domain-containing protein</fullName>
    </submittedName>
</protein>
<proteinExistence type="predicted"/>
<feature type="compositionally biased region" description="Low complexity" evidence="1">
    <location>
        <begin position="20"/>
        <end position="40"/>
    </location>
</feature>
<organism evidence="4 5">
    <name type="scientific">Brachybacterium massiliense</name>
    <dbReference type="NCBI Taxonomy" id="1755098"/>
    <lineage>
        <taxon>Bacteria</taxon>
        <taxon>Bacillati</taxon>
        <taxon>Actinomycetota</taxon>
        <taxon>Actinomycetes</taxon>
        <taxon>Micrococcales</taxon>
        <taxon>Dermabacteraceae</taxon>
        <taxon>Brachybacterium</taxon>
    </lineage>
</organism>
<feature type="domain" description="DUF4185" evidence="3">
    <location>
        <begin position="65"/>
        <end position="368"/>
    </location>
</feature>
<dbReference type="Pfam" id="PF13810">
    <property type="entry name" value="DUF4185"/>
    <property type="match status" value="1"/>
</dbReference>
<evidence type="ECO:0000313" key="5">
    <source>
        <dbReference type="Proteomes" id="UP000742460"/>
    </source>
</evidence>
<comment type="caution">
    <text evidence="4">The sequence shown here is derived from an EMBL/GenBank/DDBJ whole genome shotgun (WGS) entry which is preliminary data.</text>
</comment>
<evidence type="ECO:0000256" key="2">
    <source>
        <dbReference type="SAM" id="SignalP"/>
    </source>
</evidence>
<reference evidence="4" key="1">
    <citation type="journal article" date="2021" name="PeerJ">
        <title>Extensive microbial diversity within the chicken gut microbiome revealed by metagenomics and culture.</title>
        <authorList>
            <person name="Gilroy R."/>
            <person name="Ravi A."/>
            <person name="Getino M."/>
            <person name="Pursley I."/>
            <person name="Horton D.L."/>
            <person name="Alikhan N.F."/>
            <person name="Baker D."/>
            <person name="Gharbi K."/>
            <person name="Hall N."/>
            <person name="Watson M."/>
            <person name="Adriaenssens E.M."/>
            <person name="Foster-Nyarko E."/>
            <person name="Jarju S."/>
            <person name="Secka A."/>
            <person name="Antonio M."/>
            <person name="Oren A."/>
            <person name="Chaudhuri R.R."/>
            <person name="La Ragione R."/>
            <person name="Hildebrand F."/>
            <person name="Pallen M.J."/>
        </authorList>
    </citation>
    <scope>NUCLEOTIDE SEQUENCE</scope>
    <source>
        <strain evidence="4">ChiGjej5B5-22894</strain>
    </source>
</reference>
<evidence type="ECO:0000256" key="1">
    <source>
        <dbReference type="SAM" id="MobiDB-lite"/>
    </source>
</evidence>
<feature type="region of interest" description="Disordered" evidence="1">
    <location>
        <begin position="20"/>
        <end position="53"/>
    </location>
</feature>